<dbReference type="PANTHER" id="PTHR14060:SF4">
    <property type="entry name" value="T-CELL LEUKEMIA_LYMPHOMA PROTEIN 1A"/>
    <property type="match status" value="1"/>
</dbReference>
<dbReference type="Pfam" id="PF01840">
    <property type="entry name" value="TCL1_MTCP1"/>
    <property type="match status" value="1"/>
</dbReference>
<evidence type="ECO:0000256" key="1">
    <source>
        <dbReference type="ARBA" id="ARBA00006399"/>
    </source>
</evidence>
<comment type="similarity">
    <text evidence="1">Belongs to the TCL1 family.</text>
</comment>
<protein>
    <submittedName>
        <fullName evidence="2">Tcl1 family Akt coactivator A</fullName>
    </submittedName>
</protein>
<dbReference type="Ensembl" id="ENSRNOT00000173776.1">
    <property type="protein sequence ID" value="ENSRNOP00000112850.1"/>
    <property type="gene ID" value="ENSRNOG00000025233.6"/>
</dbReference>
<accession>A0ABK0M3K2</accession>
<name>A0ABK0M3K2_RAT</name>
<keyword evidence="3" id="KW-1185">Reference proteome</keyword>
<sequence length="182" mass="21421">MANQLAYRPETPPHPDRLWLWEKHVYLDEFRRSWLPIVIKSNGKFQVIMRQKDVILGDSMTPSQLVPYELPLMWQLYPEESSKMMRTCYLNCWTLSNVETWPCSSCLPCPGLSPQGRCWYLHLLCWLGMFFLLHTGLQEEKSIQRLPLPMFLSPALLPWLALPLYRLPGKGFREDPHSPHLL</sequence>
<reference evidence="2" key="3">
    <citation type="submission" date="2025-09" db="UniProtKB">
        <authorList>
            <consortium name="Ensembl"/>
        </authorList>
    </citation>
    <scope>IDENTIFICATION</scope>
    <source>
        <strain evidence="2">Brown Norway</strain>
    </source>
</reference>
<dbReference type="InterPro" id="IPR004832">
    <property type="entry name" value="TCL1_MTCP1"/>
</dbReference>
<dbReference type="RGD" id="1594686">
    <property type="gene designation" value="Tcl1a"/>
</dbReference>
<reference evidence="2" key="1">
    <citation type="submission" date="2024-01" db="EMBL/GenBank/DDBJ databases">
        <title>GRCr8: a new rat reference genome assembly contstructed from accurate long reads and long range scaffolding.</title>
        <authorList>
            <person name="Doris P.A."/>
            <person name="Kalbfleisch T."/>
            <person name="Li K."/>
            <person name="Howe K."/>
            <person name="Wood J."/>
        </authorList>
    </citation>
    <scope>NUCLEOTIDE SEQUENCE [LARGE SCALE GENOMIC DNA]</scope>
    <source>
        <strain evidence="2">Brown Norway</strain>
    </source>
</reference>
<dbReference type="Gene3D" id="2.40.15.10">
    <property type="entry name" value="TCL1/MTCP1"/>
    <property type="match status" value="1"/>
</dbReference>
<dbReference type="InterPro" id="IPR036672">
    <property type="entry name" value="TCL1_MTCP1_sf"/>
</dbReference>
<dbReference type="PANTHER" id="PTHR14060">
    <property type="entry name" value="PROTEIN P13 MTCP-1"/>
    <property type="match status" value="1"/>
</dbReference>
<dbReference type="Proteomes" id="UP000002494">
    <property type="component" value="Chromosome 6"/>
</dbReference>
<reference evidence="2" key="2">
    <citation type="submission" date="2025-08" db="UniProtKB">
        <authorList>
            <consortium name="Ensembl"/>
        </authorList>
    </citation>
    <scope>IDENTIFICATION</scope>
    <source>
        <strain evidence="2">Brown Norway</strain>
    </source>
</reference>
<dbReference type="SUPFAM" id="SSF50904">
    <property type="entry name" value="Oncogene products"/>
    <property type="match status" value="1"/>
</dbReference>
<proteinExistence type="inferred from homology"/>
<organism evidence="2 3">
    <name type="scientific">Rattus norvegicus</name>
    <name type="common">Rat</name>
    <dbReference type="NCBI Taxonomy" id="10116"/>
    <lineage>
        <taxon>Eukaryota</taxon>
        <taxon>Metazoa</taxon>
        <taxon>Chordata</taxon>
        <taxon>Craniata</taxon>
        <taxon>Vertebrata</taxon>
        <taxon>Euteleostomi</taxon>
        <taxon>Mammalia</taxon>
        <taxon>Eutheria</taxon>
        <taxon>Euarchontoglires</taxon>
        <taxon>Glires</taxon>
        <taxon>Rodentia</taxon>
        <taxon>Myomorpha</taxon>
        <taxon>Muroidea</taxon>
        <taxon>Muridae</taxon>
        <taxon>Murinae</taxon>
        <taxon>Rattus</taxon>
    </lineage>
</organism>
<dbReference type="GeneTree" id="ENSGT00390000006885"/>
<gene>
    <name evidence="2" type="primary">Tcl1a</name>
</gene>
<evidence type="ECO:0000313" key="2">
    <source>
        <dbReference type="Ensembl" id="ENSRNOP00000112850.1"/>
    </source>
</evidence>
<evidence type="ECO:0000313" key="3">
    <source>
        <dbReference type="Proteomes" id="UP000002494"/>
    </source>
</evidence>